<sequence>MLLVHNKGVSYFEECLTSGGLLFQEERRALYKYLLEINNDFYVSQAYSLLDNGIINRCIANGEATYFLQGRKVDYSAKKLNSDEVFSELRDIKLSRFRFYNVRKLQRFFAQCDVDVISNFPLPGRVPQEETGYGFNANPFYTLAYYANGKNYLWGLVKKLRTNDNEILTRLRMF</sequence>
<organism evidence="1">
    <name type="scientific">freshwater metagenome</name>
    <dbReference type="NCBI Taxonomy" id="449393"/>
    <lineage>
        <taxon>unclassified sequences</taxon>
        <taxon>metagenomes</taxon>
        <taxon>ecological metagenomes</taxon>
    </lineage>
</organism>
<evidence type="ECO:0000313" key="1">
    <source>
        <dbReference type="EMBL" id="CAB4588474.1"/>
    </source>
</evidence>
<proteinExistence type="predicted"/>
<name>A0A6J6FND8_9ZZZZ</name>
<reference evidence="1" key="1">
    <citation type="submission" date="2020-05" db="EMBL/GenBank/DDBJ databases">
        <authorList>
            <person name="Chiriac C."/>
            <person name="Salcher M."/>
            <person name="Ghai R."/>
            <person name="Kavagutti S V."/>
        </authorList>
    </citation>
    <scope>NUCLEOTIDE SEQUENCE</scope>
</reference>
<dbReference type="AlphaFoldDB" id="A0A6J6FND8"/>
<gene>
    <name evidence="1" type="ORF">UFOPK1795_00437</name>
</gene>
<accession>A0A6J6FND8</accession>
<dbReference type="EMBL" id="CAEZUG010000016">
    <property type="protein sequence ID" value="CAB4588474.1"/>
    <property type="molecule type" value="Genomic_DNA"/>
</dbReference>
<protein>
    <submittedName>
        <fullName evidence="1">Unannotated protein</fullName>
    </submittedName>
</protein>